<name>A0A248VZ08_9BURK</name>
<organism evidence="2 3">
    <name type="scientific">Paraburkholderia aromaticivorans</name>
    <dbReference type="NCBI Taxonomy" id="2026199"/>
    <lineage>
        <taxon>Bacteria</taxon>
        <taxon>Pseudomonadati</taxon>
        <taxon>Pseudomonadota</taxon>
        <taxon>Betaproteobacteria</taxon>
        <taxon>Burkholderiales</taxon>
        <taxon>Burkholderiaceae</taxon>
        <taxon>Paraburkholderia</taxon>
    </lineage>
</organism>
<dbReference type="RefSeq" id="WP_095423814.1">
    <property type="nucleotide sequence ID" value="NZ_CP022993.1"/>
</dbReference>
<feature type="coiled-coil region" evidence="1">
    <location>
        <begin position="156"/>
        <end position="190"/>
    </location>
</feature>
<dbReference type="EMBL" id="CP022993">
    <property type="protein sequence ID" value="ASW04113.1"/>
    <property type="molecule type" value="Genomic_DNA"/>
</dbReference>
<gene>
    <name evidence="2" type="ORF">CJU94_38765</name>
</gene>
<evidence type="ECO:0000313" key="3">
    <source>
        <dbReference type="Proteomes" id="UP000215158"/>
    </source>
</evidence>
<dbReference type="KEGG" id="parb:CJU94_38765"/>
<dbReference type="Proteomes" id="UP000215158">
    <property type="component" value="Plasmid pBN3"/>
</dbReference>
<keyword evidence="2" id="KW-0614">Plasmid</keyword>
<sequence>MAGDVHKLLVTLGERWLKREGFAVVASELVTGGTREQADVIGFRSNCSALIEAKASRSDFLADARKPHRVAGGLGVYRFYLCPPGVIEVSDLPDRWGLLYAEGRGVRDVLRPTGNGWPSPGSTFSDWHAFQHEADLDAERGVLFSIARRRSLSRSDEQYEKRLQDAVRRADRLARENAELAEKVRKLERDLYIAERGLTVDSQSPVMLKAAIRRKIA</sequence>
<keyword evidence="1" id="KW-0175">Coiled coil</keyword>
<evidence type="ECO:0000256" key="1">
    <source>
        <dbReference type="SAM" id="Coils"/>
    </source>
</evidence>
<proteinExistence type="predicted"/>
<protein>
    <recommendedName>
        <fullName evidence="4">Adenylosuccinate synthase</fullName>
    </recommendedName>
</protein>
<evidence type="ECO:0008006" key="4">
    <source>
        <dbReference type="Google" id="ProtNLM"/>
    </source>
</evidence>
<accession>A0A248VZ08</accession>
<dbReference type="AlphaFoldDB" id="A0A248VZ08"/>
<evidence type="ECO:0000313" key="2">
    <source>
        <dbReference type="EMBL" id="ASW04113.1"/>
    </source>
</evidence>
<keyword evidence="3" id="KW-1185">Reference proteome</keyword>
<reference evidence="2 3" key="1">
    <citation type="submission" date="2017-08" db="EMBL/GenBank/DDBJ databases">
        <title>Identification and genetic characteristics of simultaneous BTEX- and naphthalene-degrading Paraburkholderia sp. BN5 isolated from petroleum-contaminated soil.</title>
        <authorList>
            <person name="Lee Y."/>
            <person name="Jeon C.O."/>
        </authorList>
    </citation>
    <scope>NUCLEOTIDE SEQUENCE [LARGE SCALE GENOMIC DNA]</scope>
    <source>
        <strain evidence="2 3">BN5</strain>
        <plasmid evidence="2 3">pBN3</plasmid>
    </source>
</reference>
<dbReference type="OrthoDB" id="198812at2"/>
<geneLocation type="plasmid" evidence="2 3">
    <name>pBN3</name>
</geneLocation>
<dbReference type="InterPro" id="IPR011335">
    <property type="entry name" value="Restrct_endonuc-II-like"/>
</dbReference>
<dbReference type="SUPFAM" id="SSF52980">
    <property type="entry name" value="Restriction endonuclease-like"/>
    <property type="match status" value="1"/>
</dbReference>